<evidence type="ECO:0000256" key="1">
    <source>
        <dbReference type="SAM" id="MobiDB-lite"/>
    </source>
</evidence>
<feature type="compositionally biased region" description="Low complexity" evidence="1">
    <location>
        <begin position="45"/>
        <end position="64"/>
    </location>
</feature>
<dbReference type="EMBL" id="CAEZYF010000002">
    <property type="protein sequence ID" value="CAB4705922.1"/>
    <property type="molecule type" value="Genomic_DNA"/>
</dbReference>
<feature type="region of interest" description="Disordered" evidence="1">
    <location>
        <begin position="23"/>
        <end position="64"/>
    </location>
</feature>
<reference evidence="2" key="1">
    <citation type="submission" date="2020-05" db="EMBL/GenBank/DDBJ databases">
        <authorList>
            <person name="Chiriac C."/>
            <person name="Salcher M."/>
            <person name="Ghai R."/>
            <person name="Kavagutti S V."/>
        </authorList>
    </citation>
    <scope>NUCLEOTIDE SEQUENCE</scope>
</reference>
<dbReference type="AlphaFoldDB" id="A0A6J6A047"/>
<proteinExistence type="predicted"/>
<name>A0A6J6A047_9ZZZZ</name>
<feature type="compositionally biased region" description="Low complexity" evidence="1">
    <location>
        <begin position="23"/>
        <end position="35"/>
    </location>
</feature>
<accession>A0A6J6A047</accession>
<dbReference type="EMBL" id="CAFBMT010000001">
    <property type="protein sequence ID" value="CAB4910071.1"/>
    <property type="molecule type" value="Genomic_DNA"/>
</dbReference>
<sequence length="231" mass="23166">MTSRRSLVVLLLATSLVVAACSGGSSSTGTTSTSSVADGTVPVDSTAGTTTSSSTSTTTPQSTTTHPLIVGLNLLPNGLGDALFGAGVDGVLSYVSSILGDPNNDSGWVDPAASGVACSGTVVRFVRWHDLSLVFSDESPAASGLRHFASYTYGPAEGIDIDPWGLQTEGTIGVGSSVHDLQAVYPDVVVNPADELSGPTFFIEDGLSGFLTGTAATDQVISFVGGAGCGE</sequence>
<dbReference type="PROSITE" id="PS51257">
    <property type="entry name" value="PROKAR_LIPOPROTEIN"/>
    <property type="match status" value="1"/>
</dbReference>
<gene>
    <name evidence="3" type="ORF">UFOPK2656_00342</name>
    <name evidence="4" type="ORF">UFOPK3267_00967</name>
    <name evidence="5" type="ORF">UFOPK3651_00110</name>
    <name evidence="6" type="ORF">UFOPK3931_02346</name>
    <name evidence="2" type="ORF">UFOPK4189_00339</name>
</gene>
<dbReference type="EMBL" id="CAFBIY010000041">
    <property type="protein sequence ID" value="CAB4849667.1"/>
    <property type="molecule type" value="Genomic_DNA"/>
</dbReference>
<dbReference type="EMBL" id="CAESGF010000002">
    <property type="protein sequence ID" value="CAB4362561.1"/>
    <property type="molecule type" value="Genomic_DNA"/>
</dbReference>
<evidence type="ECO:0000313" key="5">
    <source>
        <dbReference type="EMBL" id="CAB4910071.1"/>
    </source>
</evidence>
<evidence type="ECO:0000313" key="4">
    <source>
        <dbReference type="EMBL" id="CAB4849667.1"/>
    </source>
</evidence>
<evidence type="ECO:0000313" key="3">
    <source>
        <dbReference type="EMBL" id="CAB4705922.1"/>
    </source>
</evidence>
<organism evidence="2">
    <name type="scientific">freshwater metagenome</name>
    <dbReference type="NCBI Taxonomy" id="449393"/>
    <lineage>
        <taxon>unclassified sequences</taxon>
        <taxon>metagenomes</taxon>
        <taxon>ecological metagenomes</taxon>
    </lineage>
</organism>
<evidence type="ECO:0000313" key="6">
    <source>
        <dbReference type="EMBL" id="CAB5003784.1"/>
    </source>
</evidence>
<protein>
    <submittedName>
        <fullName evidence="2">Unannotated protein</fullName>
    </submittedName>
</protein>
<evidence type="ECO:0000313" key="2">
    <source>
        <dbReference type="EMBL" id="CAB4362561.1"/>
    </source>
</evidence>
<dbReference type="EMBL" id="CAFBOL010000079">
    <property type="protein sequence ID" value="CAB5003784.1"/>
    <property type="molecule type" value="Genomic_DNA"/>
</dbReference>